<keyword evidence="3" id="KW-0472">Membrane</keyword>
<feature type="region of interest" description="Disordered" evidence="2">
    <location>
        <begin position="1"/>
        <end position="26"/>
    </location>
</feature>
<accession>A0A5J4Z057</accession>
<evidence type="ECO:0000313" key="5">
    <source>
        <dbReference type="EMBL" id="KAA8496660.1"/>
    </source>
</evidence>
<keyword evidence="3" id="KW-1133">Transmembrane helix</keyword>
<dbReference type="AlphaFoldDB" id="A0A5J4Z057"/>
<evidence type="ECO:0000256" key="1">
    <source>
        <dbReference type="ARBA" id="ARBA00008306"/>
    </source>
</evidence>
<gene>
    <name evidence="5" type="ORF">FVE85_0389</name>
</gene>
<dbReference type="OrthoDB" id="347at2759"/>
<feature type="domain" description="DUF155" evidence="4">
    <location>
        <begin position="220"/>
        <end position="408"/>
    </location>
</feature>
<feature type="region of interest" description="Disordered" evidence="2">
    <location>
        <begin position="70"/>
        <end position="89"/>
    </location>
</feature>
<dbReference type="PANTHER" id="PTHR16255:SF1">
    <property type="entry name" value="REQUIRED FOR MEIOTIC NUCLEAR DIVISION PROTEIN 1 HOMOLOG"/>
    <property type="match status" value="1"/>
</dbReference>
<organism evidence="5 6">
    <name type="scientific">Porphyridium purpureum</name>
    <name type="common">Red alga</name>
    <name type="synonym">Porphyridium cruentum</name>
    <dbReference type="NCBI Taxonomy" id="35688"/>
    <lineage>
        <taxon>Eukaryota</taxon>
        <taxon>Rhodophyta</taxon>
        <taxon>Bangiophyceae</taxon>
        <taxon>Porphyridiales</taxon>
        <taxon>Porphyridiaceae</taxon>
        <taxon>Porphyridium</taxon>
    </lineage>
</organism>
<sequence>MDETRTLLGDGSGENPTADGMPSSYSAVSALEDRSLSAPAAAVGGVVPHALPPPAHGLHARAPASWLPSAAGGPVASGPHLQQATKSGSFSSGKFTAPMASSVARAPQLAGALASSRFVAGSKTRLDRIRPSQLVRPGEDKSGRWTGRLSVFCTCNTFLMKELFQEFANKSGWVMRRFSREVLHGQWNWDAGTDAQRNVPFFAGQAGEFAFDTVSKSAEIFIFDYGVIVMWALPEVWEWQVLESLKPFENGRLEYGIEMETYDFTYLEPRTQPESDAHAPSVLFRIEHDVFWLSSDLTSEDLLHVKLACSYGVAQSEKLASFESAVESIFRRIEPYPVQLARTGVLHLTDRELLMMSGELYTYSAYINLQTDVLDEVPAWFWDNISFEPVYERAHKYLDCKARVTVLNKRLSVIESMYALFRDERHISYGHRLEWIVIWLIAVEAVLEIITIYIEFFHKF</sequence>
<protein>
    <submittedName>
        <fullName evidence="5">Sporulation protein RMD1</fullName>
    </submittedName>
</protein>
<dbReference type="Proteomes" id="UP000324585">
    <property type="component" value="Unassembled WGS sequence"/>
</dbReference>
<dbReference type="InterPro" id="IPR051624">
    <property type="entry name" value="RMD1/Sad1-interacting"/>
</dbReference>
<feature type="transmembrane region" description="Helical" evidence="3">
    <location>
        <begin position="435"/>
        <end position="454"/>
    </location>
</feature>
<comment type="similarity">
    <text evidence="1">Belongs to the RMD1/sif2 family.</text>
</comment>
<dbReference type="Pfam" id="PF02582">
    <property type="entry name" value="DUF155"/>
    <property type="match status" value="1"/>
</dbReference>
<reference evidence="6" key="1">
    <citation type="journal article" date="2019" name="Nat. Commun.">
        <title>Expansion of phycobilisome linker gene families in mesophilic red algae.</title>
        <authorList>
            <person name="Lee J."/>
            <person name="Kim D."/>
            <person name="Bhattacharya D."/>
            <person name="Yoon H.S."/>
        </authorList>
    </citation>
    <scope>NUCLEOTIDE SEQUENCE [LARGE SCALE GENOMIC DNA]</scope>
    <source>
        <strain evidence="6">CCMP 1328</strain>
    </source>
</reference>
<evidence type="ECO:0000313" key="6">
    <source>
        <dbReference type="Proteomes" id="UP000324585"/>
    </source>
</evidence>
<evidence type="ECO:0000259" key="4">
    <source>
        <dbReference type="Pfam" id="PF02582"/>
    </source>
</evidence>
<keyword evidence="3" id="KW-0812">Transmembrane</keyword>
<evidence type="ECO:0000256" key="2">
    <source>
        <dbReference type="SAM" id="MobiDB-lite"/>
    </source>
</evidence>
<dbReference type="GO" id="GO:0005739">
    <property type="term" value="C:mitochondrion"/>
    <property type="evidence" value="ECO:0007669"/>
    <property type="project" value="UniProtKB-ARBA"/>
</dbReference>
<dbReference type="OMA" id="ITIYIEF"/>
<keyword evidence="6" id="KW-1185">Reference proteome</keyword>
<dbReference type="PANTHER" id="PTHR16255">
    <property type="entry name" value="REQUIRED FOR MEIOTIC NUCLEAR DIVISION PROTEIN 1 HOMOLOG"/>
    <property type="match status" value="1"/>
</dbReference>
<name>A0A5J4Z057_PORPP</name>
<comment type="caution">
    <text evidence="5">The sequence shown here is derived from an EMBL/GenBank/DDBJ whole genome shotgun (WGS) entry which is preliminary data.</text>
</comment>
<proteinExistence type="inferred from homology"/>
<dbReference type="InterPro" id="IPR003734">
    <property type="entry name" value="DUF155"/>
</dbReference>
<dbReference type="EMBL" id="VRMN01000002">
    <property type="protein sequence ID" value="KAA8496660.1"/>
    <property type="molecule type" value="Genomic_DNA"/>
</dbReference>
<evidence type="ECO:0000256" key="3">
    <source>
        <dbReference type="SAM" id="Phobius"/>
    </source>
</evidence>
<feature type="compositionally biased region" description="Polar residues" evidence="2">
    <location>
        <begin position="80"/>
        <end position="89"/>
    </location>
</feature>